<feature type="region of interest" description="Disordered" evidence="1">
    <location>
        <begin position="154"/>
        <end position="280"/>
    </location>
</feature>
<dbReference type="AlphaFoldDB" id="A0AAD7SMP2"/>
<dbReference type="EMBL" id="JAINUG010000050">
    <property type="protein sequence ID" value="KAJ8405018.1"/>
    <property type="molecule type" value="Genomic_DNA"/>
</dbReference>
<sequence length="280" mass="30792">MFAALLAVKTFFMCQENPNDCTGTARLYSESPGKRKRRGVLFQGLPGTGPGPAVRLYMSQMVCRATTERGWWRLVEMGGVNAINYCENTKQRKQLNGTDTADRAKAAAQTLRRTERPARCHRGLVVVAGDAWFRLQSVFFEQGFRDLQECGKHVSVKRRAGDGSKRKRQRPTVLSGAMSRPRLKNAGPRPFRLASFHPIRLPRDPLDPNAARRTPAVGEASGRRGGRASPPEESAEVTKSVLLDRSLSGAPAPPVCLPPESQSLSLSQPNLQGFIHTTSD</sequence>
<protein>
    <submittedName>
        <fullName evidence="2">Uncharacterized protein</fullName>
    </submittedName>
</protein>
<proteinExistence type="predicted"/>
<accession>A0AAD7SMP2</accession>
<keyword evidence="3" id="KW-1185">Reference proteome</keyword>
<gene>
    <name evidence="2" type="ORF">AAFF_G00329390</name>
</gene>
<reference evidence="2" key="1">
    <citation type="journal article" date="2023" name="Science">
        <title>Genome structures resolve the early diversification of teleost fishes.</title>
        <authorList>
            <person name="Parey E."/>
            <person name="Louis A."/>
            <person name="Montfort J."/>
            <person name="Bouchez O."/>
            <person name="Roques C."/>
            <person name="Iampietro C."/>
            <person name="Lluch J."/>
            <person name="Castinel A."/>
            <person name="Donnadieu C."/>
            <person name="Desvignes T."/>
            <person name="Floi Bucao C."/>
            <person name="Jouanno E."/>
            <person name="Wen M."/>
            <person name="Mejri S."/>
            <person name="Dirks R."/>
            <person name="Jansen H."/>
            <person name="Henkel C."/>
            <person name="Chen W.J."/>
            <person name="Zahm M."/>
            <person name="Cabau C."/>
            <person name="Klopp C."/>
            <person name="Thompson A.W."/>
            <person name="Robinson-Rechavi M."/>
            <person name="Braasch I."/>
            <person name="Lecointre G."/>
            <person name="Bobe J."/>
            <person name="Postlethwait J.H."/>
            <person name="Berthelot C."/>
            <person name="Roest Crollius H."/>
            <person name="Guiguen Y."/>
        </authorList>
    </citation>
    <scope>NUCLEOTIDE SEQUENCE</scope>
    <source>
        <strain evidence="2">NC1722</strain>
    </source>
</reference>
<dbReference type="Proteomes" id="UP001221898">
    <property type="component" value="Unassembled WGS sequence"/>
</dbReference>
<feature type="compositionally biased region" description="Low complexity" evidence="1">
    <location>
        <begin position="258"/>
        <end position="272"/>
    </location>
</feature>
<comment type="caution">
    <text evidence="2">The sequence shown here is derived from an EMBL/GenBank/DDBJ whole genome shotgun (WGS) entry which is preliminary data.</text>
</comment>
<evidence type="ECO:0000313" key="2">
    <source>
        <dbReference type="EMBL" id="KAJ8405018.1"/>
    </source>
</evidence>
<evidence type="ECO:0000256" key="1">
    <source>
        <dbReference type="SAM" id="MobiDB-lite"/>
    </source>
</evidence>
<name>A0AAD7SMP2_9TELE</name>
<evidence type="ECO:0000313" key="3">
    <source>
        <dbReference type="Proteomes" id="UP001221898"/>
    </source>
</evidence>
<organism evidence="2 3">
    <name type="scientific">Aldrovandia affinis</name>
    <dbReference type="NCBI Taxonomy" id="143900"/>
    <lineage>
        <taxon>Eukaryota</taxon>
        <taxon>Metazoa</taxon>
        <taxon>Chordata</taxon>
        <taxon>Craniata</taxon>
        <taxon>Vertebrata</taxon>
        <taxon>Euteleostomi</taxon>
        <taxon>Actinopterygii</taxon>
        <taxon>Neopterygii</taxon>
        <taxon>Teleostei</taxon>
        <taxon>Notacanthiformes</taxon>
        <taxon>Halosauridae</taxon>
        <taxon>Aldrovandia</taxon>
    </lineage>
</organism>